<dbReference type="OrthoDB" id="9797755at2"/>
<dbReference type="Gene3D" id="3.40.50.1820">
    <property type="entry name" value="alpha/beta hydrolase"/>
    <property type="match status" value="1"/>
</dbReference>
<evidence type="ECO:0000313" key="1">
    <source>
        <dbReference type="EMBL" id="CTQ51357.1"/>
    </source>
</evidence>
<protein>
    <recommendedName>
        <fullName evidence="3">Alpha/beta hydrolase family protein</fullName>
    </recommendedName>
</protein>
<dbReference type="InterPro" id="IPR010297">
    <property type="entry name" value="DUF900_hydrolase"/>
</dbReference>
<name>A0A0M6YQ33_9RHOB</name>
<evidence type="ECO:0000313" key="2">
    <source>
        <dbReference type="Proteomes" id="UP000049222"/>
    </source>
</evidence>
<dbReference type="RefSeq" id="WP_055087066.1">
    <property type="nucleotide sequence ID" value="NZ_CXSU01000012.1"/>
</dbReference>
<organism evidence="1 2">
    <name type="scientific">Jannaschia donghaensis</name>
    <dbReference type="NCBI Taxonomy" id="420998"/>
    <lineage>
        <taxon>Bacteria</taxon>
        <taxon>Pseudomonadati</taxon>
        <taxon>Pseudomonadota</taxon>
        <taxon>Alphaproteobacteria</taxon>
        <taxon>Rhodobacterales</taxon>
        <taxon>Roseobacteraceae</taxon>
        <taxon>Jannaschia</taxon>
    </lineage>
</organism>
<dbReference type="AlphaFoldDB" id="A0A0M6YQ33"/>
<dbReference type="InterPro" id="IPR029058">
    <property type="entry name" value="AB_hydrolase_fold"/>
</dbReference>
<reference evidence="1 2" key="1">
    <citation type="submission" date="2015-07" db="EMBL/GenBank/DDBJ databases">
        <authorList>
            <person name="Noorani M."/>
        </authorList>
    </citation>
    <scope>NUCLEOTIDE SEQUENCE [LARGE SCALE GENOMIC DNA]</scope>
    <source>
        <strain evidence="1 2">CECT 7802</strain>
    </source>
</reference>
<accession>A0A0M6YQ33</accession>
<evidence type="ECO:0008006" key="3">
    <source>
        <dbReference type="Google" id="ProtNLM"/>
    </source>
</evidence>
<dbReference type="SUPFAM" id="SSF53474">
    <property type="entry name" value="alpha/beta-Hydrolases"/>
    <property type="match status" value="1"/>
</dbReference>
<gene>
    <name evidence="1" type="ORF">JDO7802_03396</name>
</gene>
<keyword evidence="2" id="KW-1185">Reference proteome</keyword>
<dbReference type="Pfam" id="PF05990">
    <property type="entry name" value="DUF900"/>
    <property type="match status" value="1"/>
</dbReference>
<dbReference type="EMBL" id="CXSU01000012">
    <property type="protein sequence ID" value="CTQ51357.1"/>
    <property type="molecule type" value="Genomic_DNA"/>
</dbReference>
<dbReference type="Proteomes" id="UP000049222">
    <property type="component" value="Unassembled WGS sequence"/>
</dbReference>
<proteinExistence type="predicted"/>
<sequence>MITVVSHRLDPANGKPPFHGTLTAGSAPTLGLIRRERWLPTVADHSGDGSVLILVHGYNTPRERFYERLLDLAPRMRAEGFTGAFVGFDWPAGGNPFGYDGDRTRAIAAAPRLMNDVIRPLARQFGAAQTHLLAHSMGSFLTIRALRSGAPGGQLLGHAIMTASDVDRDALAPGRSAGDVLAARARRLTHYHNTQDEVLAVPGTVVNGLRQRSGRRGLPARRYSTHQDVHCTDHYAEQRRGSGLTDAALFQFSHGWWFEDDTWVADAAQTLRRDPAADQPHSRELA</sequence>